<dbReference type="InterPro" id="IPR032466">
    <property type="entry name" value="Metal_Hydrolase"/>
</dbReference>
<feature type="chain" id="PRO_5015529392" description="Amidohydrolase 3 domain-containing protein" evidence="1">
    <location>
        <begin position="23"/>
        <end position="613"/>
    </location>
</feature>
<evidence type="ECO:0000313" key="4">
    <source>
        <dbReference type="Proteomes" id="UP000239480"/>
    </source>
</evidence>
<proteinExistence type="predicted"/>
<keyword evidence="1" id="KW-0732">Signal</keyword>
<evidence type="ECO:0000256" key="1">
    <source>
        <dbReference type="SAM" id="SignalP"/>
    </source>
</evidence>
<dbReference type="InterPro" id="IPR011059">
    <property type="entry name" value="Metal-dep_hydrolase_composite"/>
</dbReference>
<dbReference type="PANTHER" id="PTHR22642">
    <property type="entry name" value="IMIDAZOLONEPROPIONASE"/>
    <property type="match status" value="1"/>
</dbReference>
<dbReference type="RefSeq" id="WP_106203488.1">
    <property type="nucleotide sequence ID" value="NZ_PVTD01000001.1"/>
</dbReference>
<accession>A0A2T0S036</accession>
<feature type="signal peptide" evidence="1">
    <location>
        <begin position="1"/>
        <end position="22"/>
    </location>
</feature>
<dbReference type="GO" id="GO:0016810">
    <property type="term" value="F:hydrolase activity, acting on carbon-nitrogen (but not peptide) bonds"/>
    <property type="evidence" value="ECO:0007669"/>
    <property type="project" value="InterPro"/>
</dbReference>
<evidence type="ECO:0000259" key="2">
    <source>
        <dbReference type="Pfam" id="PF07969"/>
    </source>
</evidence>
<dbReference type="SUPFAM" id="SSF51338">
    <property type="entry name" value="Composite domain of metallo-dependent hydrolases"/>
    <property type="match status" value="1"/>
</dbReference>
<dbReference type="Proteomes" id="UP000239480">
    <property type="component" value="Unassembled WGS sequence"/>
</dbReference>
<dbReference type="AlphaFoldDB" id="A0A2T0S036"/>
<dbReference type="PANTHER" id="PTHR22642:SF2">
    <property type="entry name" value="PROTEIN LONG AFTER FAR-RED 3"/>
    <property type="match status" value="1"/>
</dbReference>
<feature type="domain" description="Amidohydrolase 3" evidence="2">
    <location>
        <begin position="72"/>
        <end position="572"/>
    </location>
</feature>
<organism evidence="3 4">
    <name type="scientific">Aliiruegeria haliotis</name>
    <dbReference type="NCBI Taxonomy" id="1280846"/>
    <lineage>
        <taxon>Bacteria</taxon>
        <taxon>Pseudomonadati</taxon>
        <taxon>Pseudomonadota</taxon>
        <taxon>Alphaproteobacteria</taxon>
        <taxon>Rhodobacterales</taxon>
        <taxon>Roseobacteraceae</taxon>
        <taxon>Aliiruegeria</taxon>
    </lineage>
</organism>
<evidence type="ECO:0000313" key="3">
    <source>
        <dbReference type="EMBL" id="PRY26760.1"/>
    </source>
</evidence>
<keyword evidence="4" id="KW-1185">Reference proteome</keyword>
<name>A0A2T0S036_9RHOB</name>
<dbReference type="InterPro" id="IPR013108">
    <property type="entry name" value="Amidohydro_3"/>
</dbReference>
<dbReference type="OrthoDB" id="9811399at2"/>
<protein>
    <recommendedName>
        <fullName evidence="2">Amidohydrolase 3 domain-containing protein</fullName>
    </recommendedName>
</protein>
<gene>
    <name evidence="3" type="ORF">CLV78_101862</name>
</gene>
<dbReference type="Pfam" id="PF07969">
    <property type="entry name" value="Amidohydro_3"/>
    <property type="match status" value="1"/>
</dbReference>
<dbReference type="Gene3D" id="2.30.40.10">
    <property type="entry name" value="Urease, subunit C, domain 1"/>
    <property type="match status" value="1"/>
</dbReference>
<dbReference type="Gene3D" id="3.10.310.70">
    <property type="match status" value="1"/>
</dbReference>
<sequence>MSQRYLLSSSLLVSLVASPALSQSADTVFLSENIITSNAEMPLARSMAIAGDSIVCVRTDESCRELADDTTQIVDAGENTIMAGIVDTHLHTRIFGQTHAVMLNLFKYNDATREEVVEVIRDYAAGLGPDEWVIGGGYSDAHFELPTKEELDEIVGGRPALISDNTQHNGWYSTRALEALGIDGSWQPPKGGYMPLNDAGEPVGTLQEKAHLSTGFVEQHKLYSNERQEEAVRAAARIMNAVGVTSATEAAAGSKEGADDVYVRLASKGELNLRHELAMVYWGDGTPEGDAAMTENLLMRRDAIRASDADLDYLTANTVKFAIDGTPGRFAFMEMPYLDGTRPNMNYDPTNLSEIFDTLTEKGFGIMLHVEGNAAIRKSLDAMEYADTTGNPLSDDVLNIFTHLDHLSIDSISRMAELGIAGQLQLHWADPTEPYFLNVIRGNLPDQILDRMWQFKLVTEFLEYGFGPDAPTSAVFSPWEGMEIAMTRQAMGSPSGQRMPGEPLSLDEIIHGSTLGSARLQGKGHMIGSLEEGKKADVIVLDRDIRQQAEANIYEFHKIEVLQTYLGGKLVYDIDRDGEPDKALTEPVWDEGDDEKLRRGVAITNERFDDEAL</sequence>
<dbReference type="EMBL" id="PVTD01000001">
    <property type="protein sequence ID" value="PRY26760.1"/>
    <property type="molecule type" value="Genomic_DNA"/>
</dbReference>
<reference evidence="3 4" key="1">
    <citation type="submission" date="2018-03" db="EMBL/GenBank/DDBJ databases">
        <title>Genomic Encyclopedia of Archaeal and Bacterial Type Strains, Phase II (KMG-II): from individual species to whole genera.</title>
        <authorList>
            <person name="Goeker M."/>
        </authorList>
    </citation>
    <scope>NUCLEOTIDE SEQUENCE [LARGE SCALE GENOMIC DNA]</scope>
    <source>
        <strain evidence="3 4">DSM 29328</strain>
    </source>
</reference>
<comment type="caution">
    <text evidence="3">The sequence shown here is derived from an EMBL/GenBank/DDBJ whole genome shotgun (WGS) entry which is preliminary data.</text>
</comment>
<dbReference type="SUPFAM" id="SSF51556">
    <property type="entry name" value="Metallo-dependent hydrolases"/>
    <property type="match status" value="1"/>
</dbReference>
<dbReference type="Gene3D" id="3.20.20.140">
    <property type="entry name" value="Metal-dependent hydrolases"/>
    <property type="match status" value="1"/>
</dbReference>